<protein>
    <submittedName>
        <fullName evidence="2">Uncharacterized protein</fullName>
    </submittedName>
</protein>
<feature type="region of interest" description="Disordered" evidence="1">
    <location>
        <begin position="1"/>
        <end position="48"/>
    </location>
</feature>
<evidence type="ECO:0000313" key="3">
    <source>
        <dbReference type="Proteomes" id="UP001143400"/>
    </source>
</evidence>
<organism evidence="2 3">
    <name type="scientific">Methylopila capsulata</name>
    <dbReference type="NCBI Taxonomy" id="61654"/>
    <lineage>
        <taxon>Bacteria</taxon>
        <taxon>Pseudomonadati</taxon>
        <taxon>Pseudomonadota</taxon>
        <taxon>Alphaproteobacteria</taxon>
        <taxon>Hyphomicrobiales</taxon>
        <taxon>Methylopilaceae</taxon>
        <taxon>Methylopila</taxon>
    </lineage>
</organism>
<evidence type="ECO:0000313" key="2">
    <source>
        <dbReference type="EMBL" id="GLK55525.1"/>
    </source>
</evidence>
<reference evidence="2" key="2">
    <citation type="submission" date="2023-01" db="EMBL/GenBank/DDBJ databases">
        <authorList>
            <person name="Sun Q."/>
            <person name="Evtushenko L."/>
        </authorList>
    </citation>
    <scope>NUCLEOTIDE SEQUENCE</scope>
    <source>
        <strain evidence="2">VKM B-1606</strain>
    </source>
</reference>
<dbReference type="AlphaFoldDB" id="A0A9W6MRB0"/>
<comment type="caution">
    <text evidence="2">The sequence shown here is derived from an EMBL/GenBank/DDBJ whole genome shotgun (WGS) entry which is preliminary data.</text>
</comment>
<evidence type="ECO:0000256" key="1">
    <source>
        <dbReference type="SAM" id="MobiDB-lite"/>
    </source>
</evidence>
<proteinExistence type="predicted"/>
<dbReference type="EMBL" id="BSFF01000002">
    <property type="protein sequence ID" value="GLK55525.1"/>
    <property type="molecule type" value="Genomic_DNA"/>
</dbReference>
<accession>A0A9W6MRB0</accession>
<dbReference type="Proteomes" id="UP001143400">
    <property type="component" value="Unassembled WGS sequence"/>
</dbReference>
<gene>
    <name evidence="2" type="ORF">GCM10008170_15440</name>
</gene>
<sequence length="126" mass="13891">MLFAAGVRGRKKAHHKDEIHRSGSLWGRRATAPPYARETQEGPPRKPQSTLIILRCNNDMLQRDDSWRAISGSVEAAGRRVRHMGRSLRSACGRREVPTSVRAACPCMALSGQPVRLPPNADAKIA</sequence>
<reference evidence="2" key="1">
    <citation type="journal article" date="2014" name="Int. J. Syst. Evol. Microbiol.">
        <title>Complete genome sequence of Corynebacterium casei LMG S-19264T (=DSM 44701T), isolated from a smear-ripened cheese.</title>
        <authorList>
            <consortium name="US DOE Joint Genome Institute (JGI-PGF)"/>
            <person name="Walter F."/>
            <person name="Albersmeier A."/>
            <person name="Kalinowski J."/>
            <person name="Ruckert C."/>
        </authorList>
    </citation>
    <scope>NUCLEOTIDE SEQUENCE</scope>
    <source>
        <strain evidence="2">VKM B-1606</strain>
    </source>
</reference>
<name>A0A9W6MRB0_9HYPH</name>